<reference evidence="2" key="1">
    <citation type="submission" date="2023-06" db="EMBL/GenBank/DDBJ databases">
        <title>Genomic analysis of the entomopathogenic nematode Steinernema hermaphroditum.</title>
        <authorList>
            <person name="Schwarz E.M."/>
            <person name="Heppert J.K."/>
            <person name="Baniya A."/>
            <person name="Schwartz H.T."/>
            <person name="Tan C.-H."/>
            <person name="Antoshechkin I."/>
            <person name="Sternberg P.W."/>
            <person name="Goodrich-Blair H."/>
            <person name="Dillman A.R."/>
        </authorList>
    </citation>
    <scope>NUCLEOTIDE SEQUENCE</scope>
    <source>
        <strain evidence="2">PS9179</strain>
        <tissue evidence="2">Whole animal</tissue>
    </source>
</reference>
<accession>A0AA39IPH7</accession>
<keyword evidence="1" id="KW-0812">Transmembrane</keyword>
<feature type="transmembrane region" description="Helical" evidence="1">
    <location>
        <begin position="164"/>
        <end position="187"/>
    </location>
</feature>
<evidence type="ECO:0000313" key="2">
    <source>
        <dbReference type="EMBL" id="KAK0427376.1"/>
    </source>
</evidence>
<keyword evidence="1" id="KW-0472">Membrane</keyword>
<evidence type="ECO:0008006" key="4">
    <source>
        <dbReference type="Google" id="ProtNLM"/>
    </source>
</evidence>
<protein>
    <recommendedName>
        <fullName evidence="4">7TM GPCR serpentine receptor class x (Srx) domain-containing protein</fullName>
    </recommendedName>
</protein>
<sequence length="284" mass="32813">MLSMQVFVGIVYCVCGIVLVPFYLRILYIFCTQKRYRSLECYQIMIQIGVAQCLMAPGTFLVGLTNLMDGDPYRLAAASLKVLSTAIRVEAILSFVLALNRLKIICRLSYSKQVHSALVALAWLFGVMYLAFFFSPWCDYIVVPGRYISWYDYNKPYSYLLKRVGSFVLITSTLMTLCVYVIILAYLLITKMKVGKRIDLQKERGILLYVGIRFIFDMFLTVTYNFVHLPSTPWIDFINYMMYVVNNLVLPPVLYLCLYGHLRNCFWGVRKYQVSTSPLFPNIG</sequence>
<dbReference type="EMBL" id="JAUCMV010000001">
    <property type="protein sequence ID" value="KAK0427376.1"/>
    <property type="molecule type" value="Genomic_DNA"/>
</dbReference>
<dbReference type="Proteomes" id="UP001175271">
    <property type="component" value="Unassembled WGS sequence"/>
</dbReference>
<dbReference type="AlphaFoldDB" id="A0AA39IPH7"/>
<feature type="transmembrane region" description="Helical" evidence="1">
    <location>
        <begin position="207"/>
        <end position="228"/>
    </location>
</feature>
<name>A0AA39IPH7_9BILA</name>
<feature type="transmembrane region" description="Helical" evidence="1">
    <location>
        <begin position="240"/>
        <end position="262"/>
    </location>
</feature>
<keyword evidence="1" id="KW-1133">Transmembrane helix</keyword>
<gene>
    <name evidence="2" type="ORF">QR680_010198</name>
</gene>
<dbReference type="SUPFAM" id="SSF81321">
    <property type="entry name" value="Family A G protein-coupled receptor-like"/>
    <property type="match status" value="1"/>
</dbReference>
<evidence type="ECO:0000313" key="3">
    <source>
        <dbReference type="Proteomes" id="UP001175271"/>
    </source>
</evidence>
<evidence type="ECO:0000256" key="1">
    <source>
        <dbReference type="SAM" id="Phobius"/>
    </source>
</evidence>
<feature type="transmembrane region" description="Helical" evidence="1">
    <location>
        <begin position="114"/>
        <end position="134"/>
    </location>
</feature>
<dbReference type="Gene3D" id="1.20.1070.10">
    <property type="entry name" value="Rhodopsin 7-helix transmembrane proteins"/>
    <property type="match status" value="1"/>
</dbReference>
<feature type="transmembrane region" description="Helical" evidence="1">
    <location>
        <begin position="6"/>
        <end position="30"/>
    </location>
</feature>
<proteinExistence type="predicted"/>
<keyword evidence="3" id="KW-1185">Reference proteome</keyword>
<comment type="caution">
    <text evidence="2">The sequence shown here is derived from an EMBL/GenBank/DDBJ whole genome shotgun (WGS) entry which is preliminary data.</text>
</comment>
<organism evidence="2 3">
    <name type="scientific">Steinernema hermaphroditum</name>
    <dbReference type="NCBI Taxonomy" id="289476"/>
    <lineage>
        <taxon>Eukaryota</taxon>
        <taxon>Metazoa</taxon>
        <taxon>Ecdysozoa</taxon>
        <taxon>Nematoda</taxon>
        <taxon>Chromadorea</taxon>
        <taxon>Rhabditida</taxon>
        <taxon>Tylenchina</taxon>
        <taxon>Panagrolaimomorpha</taxon>
        <taxon>Strongyloidoidea</taxon>
        <taxon>Steinernematidae</taxon>
        <taxon>Steinernema</taxon>
    </lineage>
</organism>
<feature type="transmembrane region" description="Helical" evidence="1">
    <location>
        <begin position="42"/>
        <end position="62"/>
    </location>
</feature>